<keyword evidence="1 2" id="KW-0732">Signal</keyword>
<evidence type="ECO:0000256" key="1">
    <source>
        <dbReference type="ARBA" id="ARBA00022729"/>
    </source>
</evidence>
<dbReference type="STRING" id="1216006.VA7868_03080"/>
<feature type="chain" id="PRO_5013133177" description="Outer membrane protein beta-barrel domain-containing protein" evidence="2">
    <location>
        <begin position="21"/>
        <end position="181"/>
    </location>
</feature>
<proteinExistence type="predicted"/>
<dbReference type="Gene3D" id="2.40.160.20">
    <property type="match status" value="1"/>
</dbReference>
<keyword evidence="5" id="KW-1185">Reference proteome</keyword>
<dbReference type="RefSeq" id="WP_073604700.1">
    <property type="nucleotide sequence ID" value="NZ_FQXZ01000035.1"/>
</dbReference>
<protein>
    <recommendedName>
        <fullName evidence="3">Outer membrane protein beta-barrel domain-containing protein</fullName>
    </recommendedName>
</protein>
<evidence type="ECO:0000313" key="4">
    <source>
        <dbReference type="EMBL" id="SHI26605.1"/>
    </source>
</evidence>
<sequence length="181" mass="19461">MVKKIITAALLTAAPLMASAASSGHLVAGADYLNIQIGDGDGQTISMNVAALTVGYPMYYGKVFRLTPEVRFGQGIGSDEYNAAGTSMDFEVSSFSSFALRTEMDLTNQFYIFATPAISYLDLKGSVNYGSGTFEASADGSDFTFGAGLGFKLTDRISTEVRYEAFDEETDVYNIGLRMNF</sequence>
<dbReference type="Pfam" id="PF13505">
    <property type="entry name" value="OMP_b-brl"/>
    <property type="match status" value="1"/>
</dbReference>
<feature type="domain" description="Outer membrane protein beta-barrel" evidence="3">
    <location>
        <begin position="7"/>
        <end position="175"/>
    </location>
</feature>
<dbReference type="SUPFAM" id="SSF56925">
    <property type="entry name" value="OMPA-like"/>
    <property type="match status" value="1"/>
</dbReference>
<gene>
    <name evidence="4" type="ORF">VA7868_03080</name>
</gene>
<name>A0A1M5ZQH3_9VIBR</name>
<dbReference type="InterPro" id="IPR027385">
    <property type="entry name" value="Beta-barrel_OMP"/>
</dbReference>
<dbReference type="EMBL" id="FQXZ01000035">
    <property type="protein sequence ID" value="SHI26605.1"/>
    <property type="molecule type" value="Genomic_DNA"/>
</dbReference>
<dbReference type="Proteomes" id="UP000184608">
    <property type="component" value="Unassembled WGS sequence"/>
</dbReference>
<evidence type="ECO:0000313" key="5">
    <source>
        <dbReference type="Proteomes" id="UP000184608"/>
    </source>
</evidence>
<dbReference type="InterPro" id="IPR011250">
    <property type="entry name" value="OMP/PagP_B-barrel"/>
</dbReference>
<dbReference type="AlphaFoldDB" id="A0A1M5ZQH3"/>
<reference evidence="4 5" key="1">
    <citation type="submission" date="2016-11" db="EMBL/GenBank/DDBJ databases">
        <authorList>
            <person name="Jaros S."/>
            <person name="Januszkiewicz K."/>
            <person name="Wedrychowicz H."/>
        </authorList>
    </citation>
    <scope>NUCLEOTIDE SEQUENCE [LARGE SCALE GENOMIC DNA]</scope>
    <source>
        <strain evidence="4 5">CECT 7868</strain>
    </source>
</reference>
<evidence type="ECO:0000259" key="3">
    <source>
        <dbReference type="Pfam" id="PF13505"/>
    </source>
</evidence>
<evidence type="ECO:0000256" key="2">
    <source>
        <dbReference type="SAM" id="SignalP"/>
    </source>
</evidence>
<organism evidence="4 5">
    <name type="scientific">Vibrio aerogenes CECT 7868</name>
    <dbReference type="NCBI Taxonomy" id="1216006"/>
    <lineage>
        <taxon>Bacteria</taxon>
        <taxon>Pseudomonadati</taxon>
        <taxon>Pseudomonadota</taxon>
        <taxon>Gammaproteobacteria</taxon>
        <taxon>Vibrionales</taxon>
        <taxon>Vibrionaceae</taxon>
        <taxon>Vibrio</taxon>
    </lineage>
</organism>
<accession>A0A1M5ZQH3</accession>
<feature type="signal peptide" evidence="2">
    <location>
        <begin position="1"/>
        <end position="20"/>
    </location>
</feature>